<proteinExistence type="predicted"/>
<protein>
    <submittedName>
        <fullName evidence="1">Uncharacterized protein</fullName>
    </submittedName>
</protein>
<dbReference type="EMBL" id="MU005579">
    <property type="protein sequence ID" value="KAF2685058.1"/>
    <property type="molecule type" value="Genomic_DNA"/>
</dbReference>
<accession>A0A6G1J3S0</accession>
<sequence>MSSDTSFPAEPYFEVELQIMEYQVRKALEDSMNTARLAPEISKRLRNTLIPAYENNPQEPTYLQILGDFLKLVDLVKKMKRDHGEWRNKNLDGDLHFLGDLRRKLKFYQRLMYCFEAGLQQLFRNMQRAGVFDDANRKEMEQKIIGDLVRDCGVDPEKDYNLRSNWYESLKLLKILWFG</sequence>
<dbReference type="Proteomes" id="UP000799291">
    <property type="component" value="Unassembled WGS sequence"/>
</dbReference>
<reference evidence="1" key="1">
    <citation type="journal article" date="2020" name="Stud. Mycol.">
        <title>101 Dothideomycetes genomes: a test case for predicting lifestyles and emergence of pathogens.</title>
        <authorList>
            <person name="Haridas S."/>
            <person name="Albert R."/>
            <person name="Binder M."/>
            <person name="Bloem J."/>
            <person name="Labutti K."/>
            <person name="Salamov A."/>
            <person name="Andreopoulos B."/>
            <person name="Baker S."/>
            <person name="Barry K."/>
            <person name="Bills G."/>
            <person name="Bluhm B."/>
            <person name="Cannon C."/>
            <person name="Castanera R."/>
            <person name="Culley D."/>
            <person name="Daum C."/>
            <person name="Ezra D."/>
            <person name="Gonzalez J."/>
            <person name="Henrissat B."/>
            <person name="Kuo A."/>
            <person name="Liang C."/>
            <person name="Lipzen A."/>
            <person name="Lutzoni F."/>
            <person name="Magnuson J."/>
            <person name="Mondo S."/>
            <person name="Nolan M."/>
            <person name="Ohm R."/>
            <person name="Pangilinan J."/>
            <person name="Park H.-J."/>
            <person name="Ramirez L."/>
            <person name="Alfaro M."/>
            <person name="Sun H."/>
            <person name="Tritt A."/>
            <person name="Yoshinaga Y."/>
            <person name="Zwiers L.-H."/>
            <person name="Turgeon B."/>
            <person name="Goodwin S."/>
            <person name="Spatafora J."/>
            <person name="Crous P."/>
            <person name="Grigoriev I."/>
        </authorList>
    </citation>
    <scope>NUCLEOTIDE SEQUENCE</scope>
    <source>
        <strain evidence="1">CBS 122367</strain>
    </source>
</reference>
<gene>
    <name evidence="1" type="ORF">K458DRAFT_403307</name>
</gene>
<dbReference type="AlphaFoldDB" id="A0A6G1J3S0"/>
<name>A0A6G1J3S0_9PLEO</name>
<evidence type="ECO:0000313" key="2">
    <source>
        <dbReference type="Proteomes" id="UP000799291"/>
    </source>
</evidence>
<keyword evidence="2" id="KW-1185">Reference proteome</keyword>
<organism evidence="1 2">
    <name type="scientific">Lentithecium fluviatile CBS 122367</name>
    <dbReference type="NCBI Taxonomy" id="1168545"/>
    <lineage>
        <taxon>Eukaryota</taxon>
        <taxon>Fungi</taxon>
        <taxon>Dikarya</taxon>
        <taxon>Ascomycota</taxon>
        <taxon>Pezizomycotina</taxon>
        <taxon>Dothideomycetes</taxon>
        <taxon>Pleosporomycetidae</taxon>
        <taxon>Pleosporales</taxon>
        <taxon>Massarineae</taxon>
        <taxon>Lentitheciaceae</taxon>
        <taxon>Lentithecium</taxon>
    </lineage>
</organism>
<evidence type="ECO:0000313" key="1">
    <source>
        <dbReference type="EMBL" id="KAF2685058.1"/>
    </source>
</evidence>